<proteinExistence type="predicted"/>
<dbReference type="EMBL" id="NHZQ01000447">
    <property type="protein sequence ID" value="PSK34033.1"/>
    <property type="molecule type" value="Genomic_DNA"/>
</dbReference>
<sequence>MSGNIDLSNFSPPSNGITGGYTGNNVNILRAMIAFSAIAWYNCAELIFLICLRFKRWRGLYFWSLMATSWAIVLYQIGSWGKMRNIVDVPAAMTVITNVGWIAMITGNSLVLYSRLHLLCQNQTLLKCVLYGIIANTICMYIPTTALDVGSNVVHPGNPTYVNGYSIMERIQMTMFTVQEFLISGIYLLEAYRYLKVAYAGDKRSRNVMYELLAVNVTIIILDIALLAVAHRDLFQIEVTLKGLVYSVKLKLELGVLSRLVRIVTNNGSALNRTLTFDNDLANLSDEPKPFSGLDFCTSPLPEKSDPTIKTRSSDSTSRHEQISPGTRAPSVPWLMTNTRSVLVESPRLPPPHPSSRVIRHPVRRPKSHPYHPSSSDRQYARRNTHDSNQSPLRPPPVQRPTQHTIQRGESYANSEFLTSAAVTEGANDETLRQFQLEIEAELGMGMGMGGGEVGVQRVVQRSLPSSGEGSEVTLAGQGGEGAKEGDEVGRVDVQAGSEDARKEGKVKGLRDEGEGKGIGGDDDDAGEDEDEEEEEWARDLGVLGPEKVERPVLSRESSLGKMYPGRITGENG</sequence>
<feature type="transmembrane region" description="Helical" evidence="2">
    <location>
        <begin position="171"/>
        <end position="189"/>
    </location>
</feature>
<organism evidence="4 5">
    <name type="scientific">Elsinoe australis</name>
    <dbReference type="NCBI Taxonomy" id="40998"/>
    <lineage>
        <taxon>Eukaryota</taxon>
        <taxon>Fungi</taxon>
        <taxon>Dikarya</taxon>
        <taxon>Ascomycota</taxon>
        <taxon>Pezizomycotina</taxon>
        <taxon>Dothideomycetes</taxon>
        <taxon>Dothideomycetidae</taxon>
        <taxon>Myriangiales</taxon>
        <taxon>Elsinoaceae</taxon>
        <taxon>Elsinoe</taxon>
    </lineage>
</organism>
<feature type="compositionally biased region" description="Acidic residues" evidence="1">
    <location>
        <begin position="521"/>
        <end position="537"/>
    </location>
</feature>
<feature type="compositionally biased region" description="Polar residues" evidence="1">
    <location>
        <begin position="400"/>
        <end position="413"/>
    </location>
</feature>
<keyword evidence="5" id="KW-1185">Reference proteome</keyword>
<dbReference type="PANTHER" id="PTHR37013:SF3">
    <property type="entry name" value="INTEGRAL MEMBRANE PROTEIN (AFU_ORTHOLOGUE AFUA_1G05950)"/>
    <property type="match status" value="1"/>
</dbReference>
<evidence type="ECO:0000313" key="4">
    <source>
        <dbReference type="EMBL" id="PSK34033.1"/>
    </source>
</evidence>
<evidence type="ECO:0000313" key="5">
    <source>
        <dbReference type="Proteomes" id="UP000243723"/>
    </source>
</evidence>
<dbReference type="OrthoDB" id="405906at2759"/>
<gene>
    <name evidence="4" type="ORF">B9Z65_8359</name>
</gene>
<dbReference type="PANTHER" id="PTHR37013">
    <property type="entry name" value="INTEGRAL MEMBRANE PROTEIN (AFU_ORTHOLOGUE AFUA_1G05950)-RELATED"/>
    <property type="match status" value="1"/>
</dbReference>
<feature type="transmembrane region" description="Helical" evidence="2">
    <location>
        <begin position="125"/>
        <end position="143"/>
    </location>
</feature>
<feature type="transmembrane region" description="Helical" evidence="2">
    <location>
        <begin position="89"/>
        <end position="113"/>
    </location>
</feature>
<feature type="transmembrane region" description="Helical" evidence="2">
    <location>
        <begin position="28"/>
        <end position="52"/>
    </location>
</feature>
<feature type="compositionally biased region" description="Basic and acidic residues" evidence="1">
    <location>
        <begin position="303"/>
        <end position="322"/>
    </location>
</feature>
<feature type="region of interest" description="Disordered" evidence="1">
    <location>
        <begin position="464"/>
        <end position="573"/>
    </location>
</feature>
<protein>
    <recommendedName>
        <fullName evidence="3">DUF7703 domain-containing protein</fullName>
    </recommendedName>
</protein>
<dbReference type="Proteomes" id="UP000243723">
    <property type="component" value="Unassembled WGS sequence"/>
</dbReference>
<feature type="transmembrane region" description="Helical" evidence="2">
    <location>
        <begin position="59"/>
        <end position="77"/>
    </location>
</feature>
<feature type="compositionally biased region" description="Basic and acidic residues" evidence="1">
    <location>
        <begin position="499"/>
        <end position="516"/>
    </location>
</feature>
<name>A0A2P7YDI9_9PEZI</name>
<feature type="compositionally biased region" description="Basic and acidic residues" evidence="1">
    <location>
        <begin position="482"/>
        <end position="491"/>
    </location>
</feature>
<dbReference type="InterPro" id="IPR056120">
    <property type="entry name" value="DUF7703"/>
</dbReference>
<dbReference type="STRING" id="40998.A0A2P7YDI9"/>
<feature type="domain" description="DUF7703" evidence="3">
    <location>
        <begin position="31"/>
        <end position="263"/>
    </location>
</feature>
<evidence type="ECO:0000256" key="2">
    <source>
        <dbReference type="SAM" id="Phobius"/>
    </source>
</evidence>
<dbReference type="Pfam" id="PF24802">
    <property type="entry name" value="DUF7703"/>
    <property type="match status" value="1"/>
</dbReference>
<feature type="region of interest" description="Disordered" evidence="1">
    <location>
        <begin position="293"/>
        <end position="413"/>
    </location>
</feature>
<accession>A0A2P7YDI9</accession>
<evidence type="ECO:0000259" key="3">
    <source>
        <dbReference type="Pfam" id="PF24802"/>
    </source>
</evidence>
<keyword evidence="2" id="KW-0812">Transmembrane</keyword>
<keyword evidence="2" id="KW-1133">Transmembrane helix</keyword>
<feature type="compositionally biased region" description="Basic residues" evidence="1">
    <location>
        <begin position="358"/>
        <end position="370"/>
    </location>
</feature>
<reference evidence="4 5" key="1">
    <citation type="submission" date="2017-05" db="EMBL/GenBank/DDBJ databases">
        <title>Draft genome sequence of Elsinoe australis.</title>
        <authorList>
            <person name="Cheng Q."/>
        </authorList>
    </citation>
    <scope>NUCLEOTIDE SEQUENCE [LARGE SCALE GENOMIC DNA]</scope>
    <source>
        <strain evidence="4 5">NL1</strain>
    </source>
</reference>
<feature type="transmembrane region" description="Helical" evidence="2">
    <location>
        <begin position="210"/>
        <end position="230"/>
    </location>
</feature>
<keyword evidence="2" id="KW-0472">Membrane</keyword>
<evidence type="ECO:0000256" key="1">
    <source>
        <dbReference type="SAM" id="MobiDB-lite"/>
    </source>
</evidence>
<comment type="caution">
    <text evidence="4">The sequence shown here is derived from an EMBL/GenBank/DDBJ whole genome shotgun (WGS) entry which is preliminary data.</text>
</comment>
<dbReference type="AlphaFoldDB" id="A0A2P7YDI9"/>